<dbReference type="GO" id="GO:0016747">
    <property type="term" value="F:acyltransferase activity, transferring groups other than amino-acyl groups"/>
    <property type="evidence" value="ECO:0007669"/>
    <property type="project" value="InterPro"/>
</dbReference>
<dbReference type="AlphaFoldDB" id="A0A3R8TDB9"/>
<dbReference type="PROSITE" id="PS51186">
    <property type="entry name" value="GNAT"/>
    <property type="match status" value="1"/>
</dbReference>
<reference evidence="2" key="2">
    <citation type="submission" date="2023-11" db="EMBL/GenBank/DDBJ databases">
        <title>Antimicrobial resistance in invasive Streptococcus suis isolated in Spain and the associated genetic mechanisms.</title>
        <authorList>
            <person name="Uruen C."/>
            <person name="Arenas J.A."/>
        </authorList>
    </citation>
    <scope>NUCLEOTIDE SEQUENCE</scope>
    <source>
        <strain evidence="2">Ss_70</strain>
    </source>
</reference>
<feature type="domain" description="N-acetyltransferase" evidence="1">
    <location>
        <begin position="8"/>
        <end position="171"/>
    </location>
</feature>
<dbReference type="InterPro" id="IPR000182">
    <property type="entry name" value="GNAT_dom"/>
</dbReference>
<dbReference type="PANTHER" id="PTHR43792">
    <property type="entry name" value="GNAT FAMILY, PUTATIVE (AFU_ORTHOLOGUE AFUA_3G00765)-RELATED-RELATED"/>
    <property type="match status" value="1"/>
</dbReference>
<evidence type="ECO:0000313" key="4">
    <source>
        <dbReference type="Proteomes" id="UP000281324"/>
    </source>
</evidence>
<dbReference type="EMBL" id="RRZQ01000002">
    <property type="protein sequence ID" value="RRN51682.1"/>
    <property type="molecule type" value="Genomic_DNA"/>
</dbReference>
<comment type="caution">
    <text evidence="3">The sequence shown here is derived from an EMBL/GenBank/DDBJ whole genome shotgun (WGS) entry which is preliminary data.</text>
</comment>
<dbReference type="RefSeq" id="WP_105243681.1">
    <property type="nucleotide sequence ID" value="NZ_CP071305.1"/>
</dbReference>
<dbReference type="EMBL" id="JAWWZK010000004">
    <property type="protein sequence ID" value="MDX5037258.1"/>
    <property type="molecule type" value="Genomic_DNA"/>
</dbReference>
<dbReference type="InterPro" id="IPR016181">
    <property type="entry name" value="Acyl_CoA_acyltransferase"/>
</dbReference>
<sequence>MNLTTERLTLRTFKSQDLRDLLDLYQDEEVCKYLLHEPWDDSTSTELLNEKINNNELSEAKLLNIACVLREKVIGDISVWYTDMKETVEIGYVFNPKYSGRGYASEAVTRVIGYLFSEHNVHRIQAVLDARNFASAALCQRVGMRQEAHFIQDYWSKGEWTDSYVYAILASEYVKTLLE</sequence>
<accession>A0A3R8TDB9</accession>
<protein>
    <submittedName>
        <fullName evidence="2 3">N-acetyltransferase</fullName>
    </submittedName>
</protein>
<dbReference type="InterPro" id="IPR051531">
    <property type="entry name" value="N-acetyltransferase"/>
</dbReference>
<dbReference type="Proteomes" id="UP001270004">
    <property type="component" value="Unassembled WGS sequence"/>
</dbReference>
<reference evidence="3 4" key="1">
    <citation type="submission" date="2018-11" db="EMBL/GenBank/DDBJ databases">
        <title>Changes in penicillin susceptibility of Streptococcus suis isolates by amino acid alterations in the penicillin-binding protein.</title>
        <authorList>
            <person name="Niemann L."/>
            <person name="Eichhorn I."/>
        </authorList>
    </citation>
    <scope>NUCLEOTIDE SEQUENCE [LARGE SCALE GENOMIC DNA]</scope>
    <source>
        <strain evidence="3 4">IMT40201</strain>
    </source>
</reference>
<dbReference type="PANTHER" id="PTHR43792:SF1">
    <property type="entry name" value="N-ACETYLTRANSFERASE DOMAIN-CONTAINING PROTEIN"/>
    <property type="match status" value="1"/>
</dbReference>
<dbReference type="SUPFAM" id="SSF55729">
    <property type="entry name" value="Acyl-CoA N-acyltransferases (Nat)"/>
    <property type="match status" value="1"/>
</dbReference>
<dbReference type="Proteomes" id="UP000281324">
    <property type="component" value="Unassembled WGS sequence"/>
</dbReference>
<gene>
    <name evidence="3" type="ORF">EI219_00940</name>
    <name evidence="2" type="ORF">SHY70_03040</name>
</gene>
<evidence type="ECO:0000313" key="2">
    <source>
        <dbReference type="EMBL" id="MDX5037258.1"/>
    </source>
</evidence>
<proteinExistence type="predicted"/>
<dbReference type="Pfam" id="PF13302">
    <property type="entry name" value="Acetyltransf_3"/>
    <property type="match status" value="1"/>
</dbReference>
<keyword evidence="3" id="KW-0808">Transferase</keyword>
<evidence type="ECO:0000259" key="1">
    <source>
        <dbReference type="PROSITE" id="PS51186"/>
    </source>
</evidence>
<organism evidence="3 4">
    <name type="scientific">Streptococcus suis</name>
    <dbReference type="NCBI Taxonomy" id="1307"/>
    <lineage>
        <taxon>Bacteria</taxon>
        <taxon>Bacillati</taxon>
        <taxon>Bacillota</taxon>
        <taxon>Bacilli</taxon>
        <taxon>Lactobacillales</taxon>
        <taxon>Streptococcaceae</taxon>
        <taxon>Streptococcus</taxon>
    </lineage>
</organism>
<evidence type="ECO:0000313" key="3">
    <source>
        <dbReference type="EMBL" id="RRN51682.1"/>
    </source>
</evidence>
<name>A0A3R8TDB9_STRSU</name>
<dbReference type="Gene3D" id="3.40.630.30">
    <property type="match status" value="1"/>
</dbReference>